<evidence type="ECO:0000256" key="4">
    <source>
        <dbReference type="PIRSR" id="PIRSR602401-1"/>
    </source>
</evidence>
<dbReference type="InterPro" id="IPR050121">
    <property type="entry name" value="Cytochrome_P450_monoxygenase"/>
</dbReference>
<protein>
    <recommendedName>
        <fullName evidence="9">Cytochrome P450</fullName>
    </recommendedName>
</protein>
<dbReference type="GO" id="GO:0005506">
    <property type="term" value="F:iron ion binding"/>
    <property type="evidence" value="ECO:0007669"/>
    <property type="project" value="InterPro"/>
</dbReference>
<sequence length="572" mass="64052">MNIPMAAKIRYSSSPASVLTSHDTLLGLANANLSEFQDVSSPQQISIQSPTPQPILGPLYLARYGTIVAVFLVPVLIFLVSAIATRFFRLRSVPGPFWAAYSRLWLVRTLASGESAAAFVDVNKTYGPLARIGPNHLLTDDPQFVMRILGVRSKYARGSWFDILKLDPLLPNLVSGRNKKEHDHLRLQMSAGYSGKDIKDLEKMMDERVTDLISRLDETWVSSPNETRTCDIARYIGFLNLDVITELSFGKPLGFVAADEDLYGYSAHFEKKWAQVQHFAVLQELNKLMIKFLEIPWLNSLVTGLPRKTDEQGIGKILGIAKETVDERFETGAQKSDILGSFLRHGLNRSQAETEIAVTLISGADSTATATRAILLAILSNPASYAKLQKEIDEAIAKNAISSPVRDSEAKQLPYLQACITEGLRNFPPITLLRERVVPLEGDFVNGRHVPAGTNIGINAWGLQLNPVFGPDPEVFRPERWLIDDQERLREMRQVQELVFGYGSTKCLGKAISAINMNKMFVELFRRFDIAVTNPLKPWTSVCYGIFFQKDFNVRITRRESPNQGFQKTVRH</sequence>
<name>A0A8H3IV81_9LECA</name>
<evidence type="ECO:0000256" key="6">
    <source>
        <dbReference type="SAM" id="Phobius"/>
    </source>
</evidence>
<comment type="similarity">
    <text evidence="5">Belongs to the cytochrome P450 family.</text>
</comment>
<evidence type="ECO:0008006" key="9">
    <source>
        <dbReference type="Google" id="ProtNLM"/>
    </source>
</evidence>
<comment type="caution">
    <text evidence="7">The sequence shown here is derived from an EMBL/GenBank/DDBJ whole genome shotgun (WGS) entry which is preliminary data.</text>
</comment>
<evidence type="ECO:0000256" key="2">
    <source>
        <dbReference type="ARBA" id="ARBA00022723"/>
    </source>
</evidence>
<dbReference type="Proteomes" id="UP000664521">
    <property type="component" value="Unassembled WGS sequence"/>
</dbReference>
<reference evidence="7" key="1">
    <citation type="submission" date="2021-03" db="EMBL/GenBank/DDBJ databases">
        <authorList>
            <person name="Tagirdzhanova G."/>
        </authorList>
    </citation>
    <scope>NUCLEOTIDE SEQUENCE</scope>
</reference>
<evidence type="ECO:0000313" key="8">
    <source>
        <dbReference type="Proteomes" id="UP000664521"/>
    </source>
</evidence>
<keyword evidence="8" id="KW-1185">Reference proteome</keyword>
<proteinExistence type="inferred from homology"/>
<comment type="cofactor">
    <cofactor evidence="1 4">
        <name>heme</name>
        <dbReference type="ChEBI" id="CHEBI:30413"/>
    </cofactor>
</comment>
<gene>
    <name evidence="7" type="ORF">HETSPECPRED_009000</name>
</gene>
<keyword evidence="5" id="KW-0503">Monooxygenase</keyword>
<dbReference type="InterPro" id="IPR017972">
    <property type="entry name" value="Cyt_P450_CS"/>
</dbReference>
<keyword evidence="3 4" id="KW-0408">Iron</keyword>
<dbReference type="PROSITE" id="PS00086">
    <property type="entry name" value="CYTOCHROME_P450"/>
    <property type="match status" value="1"/>
</dbReference>
<dbReference type="InterPro" id="IPR002401">
    <property type="entry name" value="Cyt_P450_E_grp-I"/>
</dbReference>
<keyword evidence="2 4" id="KW-0479">Metal-binding</keyword>
<dbReference type="OrthoDB" id="3934656at2759"/>
<keyword evidence="6" id="KW-0812">Transmembrane</keyword>
<dbReference type="CDD" id="cd11060">
    <property type="entry name" value="CYP57A1-like"/>
    <property type="match status" value="1"/>
</dbReference>
<dbReference type="PANTHER" id="PTHR24305">
    <property type="entry name" value="CYTOCHROME P450"/>
    <property type="match status" value="1"/>
</dbReference>
<dbReference type="GO" id="GO:0020037">
    <property type="term" value="F:heme binding"/>
    <property type="evidence" value="ECO:0007669"/>
    <property type="project" value="InterPro"/>
</dbReference>
<dbReference type="GO" id="GO:0004497">
    <property type="term" value="F:monooxygenase activity"/>
    <property type="evidence" value="ECO:0007669"/>
    <property type="project" value="UniProtKB-KW"/>
</dbReference>
<keyword evidence="6" id="KW-1133">Transmembrane helix</keyword>
<dbReference type="PANTHER" id="PTHR24305:SF168">
    <property type="entry name" value="P450, PUTATIVE (EUROFUNG)-RELATED"/>
    <property type="match status" value="1"/>
</dbReference>
<dbReference type="InterPro" id="IPR036396">
    <property type="entry name" value="Cyt_P450_sf"/>
</dbReference>
<keyword evidence="6" id="KW-0472">Membrane</keyword>
<dbReference type="PRINTS" id="PR00463">
    <property type="entry name" value="EP450I"/>
</dbReference>
<evidence type="ECO:0000313" key="7">
    <source>
        <dbReference type="EMBL" id="CAF9933788.1"/>
    </source>
</evidence>
<organism evidence="7 8">
    <name type="scientific">Heterodermia speciosa</name>
    <dbReference type="NCBI Taxonomy" id="116794"/>
    <lineage>
        <taxon>Eukaryota</taxon>
        <taxon>Fungi</taxon>
        <taxon>Dikarya</taxon>
        <taxon>Ascomycota</taxon>
        <taxon>Pezizomycotina</taxon>
        <taxon>Lecanoromycetes</taxon>
        <taxon>OSLEUM clade</taxon>
        <taxon>Lecanoromycetidae</taxon>
        <taxon>Caliciales</taxon>
        <taxon>Physciaceae</taxon>
        <taxon>Heterodermia</taxon>
    </lineage>
</organism>
<keyword evidence="5" id="KW-0560">Oxidoreductase</keyword>
<accession>A0A8H3IV81</accession>
<evidence type="ECO:0000256" key="3">
    <source>
        <dbReference type="ARBA" id="ARBA00023004"/>
    </source>
</evidence>
<dbReference type="Gene3D" id="1.10.630.10">
    <property type="entry name" value="Cytochrome P450"/>
    <property type="match status" value="1"/>
</dbReference>
<dbReference type="InterPro" id="IPR001128">
    <property type="entry name" value="Cyt_P450"/>
</dbReference>
<dbReference type="Pfam" id="PF00067">
    <property type="entry name" value="p450"/>
    <property type="match status" value="1"/>
</dbReference>
<evidence type="ECO:0000256" key="1">
    <source>
        <dbReference type="ARBA" id="ARBA00001971"/>
    </source>
</evidence>
<dbReference type="AlphaFoldDB" id="A0A8H3IV81"/>
<feature type="binding site" description="axial binding residue" evidence="4">
    <location>
        <position position="507"/>
    </location>
    <ligand>
        <name>heme</name>
        <dbReference type="ChEBI" id="CHEBI:30413"/>
    </ligand>
    <ligandPart>
        <name>Fe</name>
        <dbReference type="ChEBI" id="CHEBI:18248"/>
    </ligandPart>
</feature>
<evidence type="ECO:0000256" key="5">
    <source>
        <dbReference type="RuleBase" id="RU000461"/>
    </source>
</evidence>
<dbReference type="GO" id="GO:0016705">
    <property type="term" value="F:oxidoreductase activity, acting on paired donors, with incorporation or reduction of molecular oxygen"/>
    <property type="evidence" value="ECO:0007669"/>
    <property type="project" value="InterPro"/>
</dbReference>
<keyword evidence="4 5" id="KW-0349">Heme</keyword>
<feature type="transmembrane region" description="Helical" evidence="6">
    <location>
        <begin position="61"/>
        <end position="84"/>
    </location>
</feature>
<dbReference type="SUPFAM" id="SSF48264">
    <property type="entry name" value="Cytochrome P450"/>
    <property type="match status" value="1"/>
</dbReference>
<dbReference type="EMBL" id="CAJPDS010000070">
    <property type="protein sequence ID" value="CAF9933788.1"/>
    <property type="molecule type" value="Genomic_DNA"/>
</dbReference>